<organism evidence="1 2">
    <name type="scientific">Proteiniclasticum aestuarii</name>
    <dbReference type="NCBI Taxonomy" id="2817862"/>
    <lineage>
        <taxon>Bacteria</taxon>
        <taxon>Bacillati</taxon>
        <taxon>Bacillota</taxon>
        <taxon>Clostridia</taxon>
        <taxon>Eubacteriales</taxon>
        <taxon>Clostridiaceae</taxon>
        <taxon>Proteiniclasticum</taxon>
    </lineage>
</organism>
<protein>
    <submittedName>
        <fullName evidence="1">DUF1002 domain-containing protein</fullName>
    </submittedName>
</protein>
<reference evidence="1" key="1">
    <citation type="submission" date="2021-03" db="EMBL/GenBank/DDBJ databases">
        <title>Proteiniclasticum marinus sp. nov., isolated from tidal flat sediment.</title>
        <authorList>
            <person name="Namirimu T."/>
            <person name="Yang J.-A."/>
            <person name="Yang S.-H."/>
            <person name="Kim Y.-J."/>
            <person name="Kwon K.K."/>
        </authorList>
    </citation>
    <scope>NUCLEOTIDE SEQUENCE</scope>
    <source>
        <strain evidence="1">SCR006</strain>
    </source>
</reference>
<name>A0A939HBN3_9CLOT</name>
<dbReference type="EMBL" id="JAFNJU010000004">
    <property type="protein sequence ID" value="MBO1264635.1"/>
    <property type="molecule type" value="Genomic_DNA"/>
</dbReference>
<gene>
    <name evidence="1" type="ORF">J3A84_06295</name>
</gene>
<dbReference type="InterPro" id="IPR009343">
    <property type="entry name" value="DUF1002"/>
</dbReference>
<accession>A0A939HBN3</accession>
<dbReference type="Pfam" id="PF06207">
    <property type="entry name" value="DUF1002"/>
    <property type="match status" value="1"/>
</dbReference>
<comment type="caution">
    <text evidence="1">The sequence shown here is derived from an EMBL/GenBank/DDBJ whole genome shotgun (WGS) entry which is preliminary data.</text>
</comment>
<keyword evidence="2" id="KW-1185">Reference proteome</keyword>
<proteinExistence type="predicted"/>
<dbReference type="Proteomes" id="UP000664218">
    <property type="component" value="Unassembled WGS sequence"/>
</dbReference>
<evidence type="ECO:0000313" key="1">
    <source>
        <dbReference type="EMBL" id="MBO1264635.1"/>
    </source>
</evidence>
<dbReference type="AlphaFoldDB" id="A0A939HBN3"/>
<dbReference type="RefSeq" id="WP_207599153.1">
    <property type="nucleotide sequence ID" value="NZ_JAFNJU010000004.1"/>
</dbReference>
<sequence length="324" mass="35769">MMKLKIGNKKTWTPLLAIMMVMALSFSFLAEKKAYASELTQPVFAYGESLTDAEKASTADLLDTSENATEIEVRIDELNDILHNDYDYYQVYSSVYLEPADTNEGVNVEIITPQTITKITPAQYQNAAITAGAVNLNIRIASVKAVDGSGALAGVYKAFSDANVELPEENIVAAQEELEETSDISEENEGKEGFSDDLLNAAIAEIKAQIQKEKDDNNGEISETTIISIVNTVINNYNLGDVLTEENKQRLIDLMGKFSELEFTDEQKEAIKDFGKNLIEEGGDLLEDVKSTWDGLDDEVKTGITGFFKDLMESIADFFRGLFS</sequence>
<evidence type="ECO:0000313" key="2">
    <source>
        <dbReference type="Proteomes" id="UP000664218"/>
    </source>
</evidence>